<dbReference type="OMA" id="FPEDYCE"/>
<sequence length="165" mass="18194">MVRLLAYVDLLLLLLHATFWEFWFDIRTSLGTVLGDATARKVLHARNNVAHPSATAARPIARRCRPSQPSFSAAPLPLLSSTREGDARPSTNAACFRRLWGFAGTATCPHIPFPEDYCEPTEPCNNITCPQLCGKNARAYCKPGESVSSCCCHKQSNGDDKERDE</sequence>
<feature type="chain" id="PRO_5002362073" evidence="1">
    <location>
        <begin position="21"/>
        <end position="165"/>
    </location>
</feature>
<protein>
    <submittedName>
        <fullName evidence="2">Uncharacterized protein</fullName>
    </submittedName>
</protein>
<evidence type="ECO:0000313" key="3">
    <source>
        <dbReference type="Proteomes" id="UP000006591"/>
    </source>
</evidence>
<evidence type="ECO:0000256" key="1">
    <source>
        <dbReference type="SAM" id="SignalP"/>
    </source>
</evidence>
<proteinExistence type="predicted"/>
<evidence type="ECO:0000313" key="2">
    <source>
        <dbReference type="EnsemblPlants" id="ONIVA06G08540.1"/>
    </source>
</evidence>
<accession>A0A0E0HMP8</accession>
<organism evidence="2">
    <name type="scientific">Oryza nivara</name>
    <name type="common">Indian wild rice</name>
    <name type="synonym">Oryza sativa f. spontanea</name>
    <dbReference type="NCBI Taxonomy" id="4536"/>
    <lineage>
        <taxon>Eukaryota</taxon>
        <taxon>Viridiplantae</taxon>
        <taxon>Streptophyta</taxon>
        <taxon>Embryophyta</taxon>
        <taxon>Tracheophyta</taxon>
        <taxon>Spermatophyta</taxon>
        <taxon>Magnoliopsida</taxon>
        <taxon>Liliopsida</taxon>
        <taxon>Poales</taxon>
        <taxon>Poaceae</taxon>
        <taxon>BOP clade</taxon>
        <taxon>Oryzoideae</taxon>
        <taxon>Oryzeae</taxon>
        <taxon>Oryzinae</taxon>
        <taxon>Oryza</taxon>
    </lineage>
</organism>
<feature type="signal peptide" evidence="1">
    <location>
        <begin position="1"/>
        <end position="20"/>
    </location>
</feature>
<reference evidence="2" key="1">
    <citation type="submission" date="2015-04" db="UniProtKB">
        <authorList>
            <consortium name="EnsemblPlants"/>
        </authorList>
    </citation>
    <scope>IDENTIFICATION</scope>
    <source>
        <strain evidence="2">SL10</strain>
    </source>
</reference>
<dbReference type="AlphaFoldDB" id="A0A0E0HMP8"/>
<name>A0A0E0HMP8_ORYNI</name>
<dbReference type="HOGENOM" id="CLU_1613466_0_0_1"/>
<keyword evidence="1" id="KW-0732">Signal</keyword>
<dbReference type="Proteomes" id="UP000006591">
    <property type="component" value="Chromosome 6"/>
</dbReference>
<dbReference type="Gramene" id="ONIVA06G08540.1">
    <property type="protein sequence ID" value="ONIVA06G08540.1"/>
    <property type="gene ID" value="ONIVA06G08540"/>
</dbReference>
<keyword evidence="3" id="KW-1185">Reference proteome</keyword>
<reference evidence="2" key="2">
    <citation type="submission" date="2018-04" db="EMBL/GenBank/DDBJ databases">
        <title>OnivRS2 (Oryza nivara Reference Sequence Version 2).</title>
        <authorList>
            <person name="Zhang J."/>
            <person name="Kudrna D."/>
            <person name="Lee S."/>
            <person name="Talag J."/>
            <person name="Rajasekar S."/>
            <person name="Welchert J."/>
            <person name="Hsing Y.-I."/>
            <person name="Wing R.A."/>
        </authorList>
    </citation>
    <scope>NUCLEOTIDE SEQUENCE [LARGE SCALE GENOMIC DNA]</scope>
    <source>
        <strain evidence="2">SL10</strain>
    </source>
</reference>
<dbReference type="EnsemblPlants" id="ONIVA06G08540.1">
    <property type="protein sequence ID" value="ONIVA06G08540.1"/>
    <property type="gene ID" value="ONIVA06G08540"/>
</dbReference>